<evidence type="ECO:0000313" key="2">
    <source>
        <dbReference type="Proteomes" id="UP000267821"/>
    </source>
</evidence>
<dbReference type="AlphaFoldDB" id="A0A3N4LJE8"/>
<protein>
    <submittedName>
        <fullName evidence="1">Uncharacterized protein</fullName>
    </submittedName>
</protein>
<organism evidence="1 2">
    <name type="scientific">Terfezia boudieri ATCC MYA-4762</name>
    <dbReference type="NCBI Taxonomy" id="1051890"/>
    <lineage>
        <taxon>Eukaryota</taxon>
        <taxon>Fungi</taxon>
        <taxon>Dikarya</taxon>
        <taxon>Ascomycota</taxon>
        <taxon>Pezizomycotina</taxon>
        <taxon>Pezizomycetes</taxon>
        <taxon>Pezizales</taxon>
        <taxon>Pezizaceae</taxon>
        <taxon>Terfezia</taxon>
    </lineage>
</organism>
<name>A0A3N4LJE8_9PEZI</name>
<dbReference type="EMBL" id="ML121714">
    <property type="protein sequence ID" value="RPB18055.1"/>
    <property type="molecule type" value="Genomic_DNA"/>
</dbReference>
<reference evidence="1 2" key="1">
    <citation type="journal article" date="2018" name="Nat. Ecol. Evol.">
        <title>Pezizomycetes genomes reveal the molecular basis of ectomycorrhizal truffle lifestyle.</title>
        <authorList>
            <person name="Murat C."/>
            <person name="Payen T."/>
            <person name="Noel B."/>
            <person name="Kuo A."/>
            <person name="Morin E."/>
            <person name="Chen J."/>
            <person name="Kohler A."/>
            <person name="Krizsan K."/>
            <person name="Balestrini R."/>
            <person name="Da Silva C."/>
            <person name="Montanini B."/>
            <person name="Hainaut M."/>
            <person name="Levati E."/>
            <person name="Barry K.W."/>
            <person name="Belfiori B."/>
            <person name="Cichocki N."/>
            <person name="Clum A."/>
            <person name="Dockter R.B."/>
            <person name="Fauchery L."/>
            <person name="Guy J."/>
            <person name="Iotti M."/>
            <person name="Le Tacon F."/>
            <person name="Lindquist E.A."/>
            <person name="Lipzen A."/>
            <person name="Malagnac F."/>
            <person name="Mello A."/>
            <person name="Molinier V."/>
            <person name="Miyauchi S."/>
            <person name="Poulain J."/>
            <person name="Riccioni C."/>
            <person name="Rubini A."/>
            <person name="Sitrit Y."/>
            <person name="Splivallo R."/>
            <person name="Traeger S."/>
            <person name="Wang M."/>
            <person name="Zifcakova L."/>
            <person name="Wipf D."/>
            <person name="Zambonelli A."/>
            <person name="Paolocci F."/>
            <person name="Nowrousian M."/>
            <person name="Ottonello S."/>
            <person name="Baldrian P."/>
            <person name="Spatafora J.W."/>
            <person name="Henrissat B."/>
            <person name="Nagy L.G."/>
            <person name="Aury J.M."/>
            <person name="Wincker P."/>
            <person name="Grigoriev I.V."/>
            <person name="Bonfante P."/>
            <person name="Martin F.M."/>
        </authorList>
    </citation>
    <scope>NUCLEOTIDE SEQUENCE [LARGE SCALE GENOMIC DNA]</scope>
    <source>
        <strain evidence="1 2">ATCC MYA-4762</strain>
    </source>
</reference>
<dbReference type="InParanoid" id="A0A3N4LJE8"/>
<sequence>MGQSSSVPSTLSAFFLKTEPLYFQGPQCLLFQKAFPPSRDTPDFLKTPLFSALHKTPRHHRHRKTPRPYRRDFELPLSLRLTKGECSPPSDLAYLVPLSATPPYQSKFTPQITPIVDNRCPCMASGVLALATVDLTYDFMNILTVCHLRTLVCV</sequence>
<accession>A0A3N4LJE8</accession>
<dbReference type="Proteomes" id="UP000267821">
    <property type="component" value="Unassembled WGS sequence"/>
</dbReference>
<proteinExistence type="predicted"/>
<evidence type="ECO:0000313" key="1">
    <source>
        <dbReference type="EMBL" id="RPB18055.1"/>
    </source>
</evidence>
<keyword evidence="2" id="KW-1185">Reference proteome</keyword>
<gene>
    <name evidence="1" type="ORF">L211DRAFT_854524</name>
</gene>